<organism evidence="2 3">
    <name type="scientific">Uabimicrobium amorphum</name>
    <dbReference type="NCBI Taxonomy" id="2596890"/>
    <lineage>
        <taxon>Bacteria</taxon>
        <taxon>Pseudomonadati</taxon>
        <taxon>Planctomycetota</taxon>
        <taxon>Candidatus Uabimicrobiia</taxon>
        <taxon>Candidatus Uabimicrobiales</taxon>
        <taxon>Candidatus Uabimicrobiaceae</taxon>
        <taxon>Candidatus Uabimicrobium</taxon>
    </lineage>
</organism>
<keyword evidence="1" id="KW-1133">Transmembrane helix</keyword>
<sequence>MNAIDFVVFFAIYFVSISFTMRIMQHELKWKNILFISIVLTFIPLLSKYAATYLTSLTFIRNPMQLLVAVLSIIVFSIFIHKTNQHSTKEKVQVTICWFLIFFLIQLMVRHAL</sequence>
<evidence type="ECO:0000313" key="3">
    <source>
        <dbReference type="Proteomes" id="UP000326354"/>
    </source>
</evidence>
<reference evidence="2 3" key="1">
    <citation type="submission" date="2019-08" db="EMBL/GenBank/DDBJ databases">
        <title>Complete genome sequence of Candidatus Uab amorphum.</title>
        <authorList>
            <person name="Shiratori T."/>
            <person name="Suzuki S."/>
            <person name="Kakizawa Y."/>
            <person name="Ishida K."/>
        </authorList>
    </citation>
    <scope>NUCLEOTIDE SEQUENCE [LARGE SCALE GENOMIC DNA]</scope>
    <source>
        <strain evidence="2 3">SRT547</strain>
    </source>
</reference>
<feature type="transmembrane region" description="Helical" evidence="1">
    <location>
        <begin position="63"/>
        <end position="80"/>
    </location>
</feature>
<accession>A0A5S9F284</accession>
<keyword evidence="1" id="KW-0812">Transmembrane</keyword>
<feature type="transmembrane region" description="Helical" evidence="1">
    <location>
        <begin position="6"/>
        <end position="24"/>
    </location>
</feature>
<protein>
    <submittedName>
        <fullName evidence="2">Uncharacterized protein</fullName>
    </submittedName>
</protein>
<dbReference type="AlphaFoldDB" id="A0A5S9F284"/>
<evidence type="ECO:0000313" key="2">
    <source>
        <dbReference type="EMBL" id="BBM83198.1"/>
    </source>
</evidence>
<name>A0A5S9F284_UABAM</name>
<dbReference type="KEGG" id="uam:UABAM_01549"/>
<gene>
    <name evidence="2" type="ORF">UABAM_01549</name>
</gene>
<evidence type="ECO:0000256" key="1">
    <source>
        <dbReference type="SAM" id="Phobius"/>
    </source>
</evidence>
<keyword evidence="1" id="KW-0472">Membrane</keyword>
<feature type="transmembrane region" description="Helical" evidence="1">
    <location>
        <begin position="92"/>
        <end position="109"/>
    </location>
</feature>
<dbReference type="RefSeq" id="WP_151967408.1">
    <property type="nucleotide sequence ID" value="NZ_AP019860.1"/>
</dbReference>
<keyword evidence="3" id="KW-1185">Reference proteome</keyword>
<proteinExistence type="predicted"/>
<dbReference type="EMBL" id="AP019860">
    <property type="protein sequence ID" value="BBM83198.1"/>
    <property type="molecule type" value="Genomic_DNA"/>
</dbReference>
<dbReference type="Proteomes" id="UP000326354">
    <property type="component" value="Chromosome"/>
</dbReference>
<feature type="transmembrane region" description="Helical" evidence="1">
    <location>
        <begin position="33"/>
        <end position="51"/>
    </location>
</feature>